<keyword evidence="2" id="KW-0812">Transmembrane</keyword>
<dbReference type="EMBL" id="CP023695">
    <property type="protein sequence ID" value="QEV18736.1"/>
    <property type="molecule type" value="Genomic_DNA"/>
</dbReference>
<dbReference type="KEGG" id="salw:CP975_15655"/>
<feature type="region of interest" description="Disordered" evidence="1">
    <location>
        <begin position="1"/>
        <end position="22"/>
    </location>
</feature>
<dbReference type="AlphaFoldDB" id="A0A5J6HER3"/>
<feature type="transmembrane region" description="Helical" evidence="2">
    <location>
        <begin position="90"/>
        <end position="108"/>
    </location>
</feature>
<evidence type="ECO:0000256" key="2">
    <source>
        <dbReference type="SAM" id="Phobius"/>
    </source>
</evidence>
<keyword evidence="4" id="KW-1185">Reference proteome</keyword>
<keyword evidence="2" id="KW-1133">Transmembrane helix</keyword>
<protein>
    <submittedName>
        <fullName evidence="3">Uncharacterized protein</fullName>
    </submittedName>
</protein>
<feature type="transmembrane region" description="Helical" evidence="2">
    <location>
        <begin position="48"/>
        <end position="69"/>
    </location>
</feature>
<sequence length="136" mass="13965">MERARPNTETATAAAPARTETTAEPRAAWAARNAAYAAAHPVPPPSRIAALALATPAVLLLLALGWLIVALDGSIGGASTPEHRDLVARYVLAVFAGLGCLTAGWRTPRDSSVAWLRTAFACASVAVVPAAMLLGL</sequence>
<feature type="compositionally biased region" description="Low complexity" evidence="1">
    <location>
        <begin position="7"/>
        <end position="22"/>
    </location>
</feature>
<keyword evidence="2" id="KW-0472">Membrane</keyword>
<proteinExistence type="predicted"/>
<reference evidence="3 4" key="1">
    <citation type="submission" date="2017-09" db="EMBL/GenBank/DDBJ databases">
        <authorList>
            <person name="Lee N."/>
            <person name="Cho B.-K."/>
        </authorList>
    </citation>
    <scope>NUCLEOTIDE SEQUENCE [LARGE SCALE GENOMIC DNA]</scope>
    <source>
        <strain evidence="3 4">ATCC 12461</strain>
    </source>
</reference>
<evidence type="ECO:0000313" key="3">
    <source>
        <dbReference type="EMBL" id="QEV18736.1"/>
    </source>
</evidence>
<evidence type="ECO:0000256" key="1">
    <source>
        <dbReference type="SAM" id="MobiDB-lite"/>
    </source>
</evidence>
<dbReference type="RefSeq" id="WP_055536350.1">
    <property type="nucleotide sequence ID" value="NZ_CP023695.1"/>
</dbReference>
<feature type="transmembrane region" description="Helical" evidence="2">
    <location>
        <begin position="114"/>
        <end position="134"/>
    </location>
</feature>
<name>A0A5J6HER3_STRAD</name>
<accession>A0A5J6HER3</accession>
<dbReference type="OrthoDB" id="4335986at2"/>
<dbReference type="Proteomes" id="UP000326553">
    <property type="component" value="Chromosome"/>
</dbReference>
<evidence type="ECO:0000313" key="4">
    <source>
        <dbReference type="Proteomes" id="UP000326553"/>
    </source>
</evidence>
<organism evidence="3 4">
    <name type="scientific">Streptomyces alboniger</name>
    <dbReference type="NCBI Taxonomy" id="132473"/>
    <lineage>
        <taxon>Bacteria</taxon>
        <taxon>Bacillati</taxon>
        <taxon>Actinomycetota</taxon>
        <taxon>Actinomycetes</taxon>
        <taxon>Kitasatosporales</taxon>
        <taxon>Streptomycetaceae</taxon>
        <taxon>Streptomyces</taxon>
        <taxon>Streptomyces aurantiacus group</taxon>
    </lineage>
</organism>
<gene>
    <name evidence="3" type="ORF">CP975_15655</name>
</gene>